<evidence type="ECO:0000313" key="3">
    <source>
        <dbReference type="EMBL" id="SFL45146.1"/>
    </source>
</evidence>
<accession>A0A091BSJ0</accession>
<dbReference type="Gene3D" id="1.10.1760.20">
    <property type="match status" value="1"/>
</dbReference>
<dbReference type="RefSeq" id="WP_039696890.1">
    <property type="nucleotide sequence ID" value="NZ_AUZH01000021.1"/>
</dbReference>
<dbReference type="Pfam" id="PF07155">
    <property type="entry name" value="ECF-ribofla_trS"/>
    <property type="match status" value="1"/>
</dbReference>
<evidence type="ECO:0000256" key="1">
    <source>
        <dbReference type="SAM" id="Phobius"/>
    </source>
</evidence>
<evidence type="ECO:0000313" key="5">
    <source>
        <dbReference type="Proteomes" id="UP000182793"/>
    </source>
</evidence>
<gene>
    <name evidence="2" type="ORF">H702_06330</name>
    <name evidence="3" type="ORF">SAMN02910290_01849</name>
</gene>
<reference evidence="2 4" key="1">
    <citation type="journal article" date="2014" name="Genome Announc.">
        <title>Draft Genome Sequences of Streptococcus bovis Strains ATCC 33317 and JB1.</title>
        <authorList>
            <person name="Benahmed F.H."/>
            <person name="Gopinath G.R."/>
            <person name="Harbottle H."/>
            <person name="Cotta M.A."/>
            <person name="Luo Y."/>
            <person name="Henderson C."/>
            <person name="Teri P."/>
            <person name="Soppet D."/>
            <person name="Rasmussen M."/>
            <person name="Whitehead T.R."/>
            <person name="Davidson M."/>
        </authorList>
    </citation>
    <scope>NUCLEOTIDE SEQUENCE [LARGE SCALE GENOMIC DNA]</scope>
    <source>
        <strain evidence="2 4">JB1</strain>
    </source>
</reference>
<feature type="transmembrane region" description="Helical" evidence="1">
    <location>
        <begin position="105"/>
        <end position="128"/>
    </location>
</feature>
<sequence length="185" mass="20118">MKNLTTRQLVELSFYSALIFISVQFLRIPLGAQFVHFGNALVVVAVLLFGSRIAALVASIGLGLFDVLNGYAAEVWITILESLIVCLVLHFVFEKLLHSDTKTRNVIIVGIVAAITKIISNLIKYTLINSLVGGLHLQVAFLTALVKIGGTFGSALVTIISVPILYPILKQFFIPEKSHAKAISE</sequence>
<feature type="transmembrane region" description="Helical" evidence="1">
    <location>
        <begin position="148"/>
        <end position="169"/>
    </location>
</feature>
<feature type="transmembrane region" description="Helical" evidence="1">
    <location>
        <begin position="71"/>
        <end position="93"/>
    </location>
</feature>
<name>A0A091BSJ0_STREI</name>
<dbReference type="Proteomes" id="UP000182793">
    <property type="component" value="Unassembled WGS sequence"/>
</dbReference>
<feature type="transmembrane region" description="Helical" evidence="1">
    <location>
        <begin position="42"/>
        <end position="65"/>
    </location>
</feature>
<proteinExistence type="predicted"/>
<dbReference type="EMBL" id="FOTG01000013">
    <property type="protein sequence ID" value="SFL45146.1"/>
    <property type="molecule type" value="Genomic_DNA"/>
</dbReference>
<dbReference type="AlphaFoldDB" id="A0A091BSJ0"/>
<dbReference type="EMBL" id="AUZH01000021">
    <property type="protein sequence ID" value="KFN87709.1"/>
    <property type="molecule type" value="Genomic_DNA"/>
</dbReference>
<protein>
    <submittedName>
        <fullName evidence="2 3">Membrane protein</fullName>
    </submittedName>
</protein>
<evidence type="ECO:0000313" key="4">
    <source>
        <dbReference type="Proteomes" id="UP000029382"/>
    </source>
</evidence>
<dbReference type="Proteomes" id="UP000029382">
    <property type="component" value="Unassembled WGS sequence"/>
</dbReference>
<dbReference type="InterPro" id="IPR009825">
    <property type="entry name" value="ECF_substrate-spec-like"/>
</dbReference>
<keyword evidence="1" id="KW-0472">Membrane</keyword>
<keyword evidence="1" id="KW-0812">Transmembrane</keyword>
<keyword evidence="5" id="KW-1185">Reference proteome</keyword>
<organism evidence="2 4">
    <name type="scientific">Streptococcus equinus JB1</name>
    <dbReference type="NCBI Taxonomy" id="1294274"/>
    <lineage>
        <taxon>Bacteria</taxon>
        <taxon>Bacillati</taxon>
        <taxon>Bacillota</taxon>
        <taxon>Bacilli</taxon>
        <taxon>Lactobacillales</taxon>
        <taxon>Streptococcaceae</taxon>
        <taxon>Streptococcus</taxon>
    </lineage>
</organism>
<reference evidence="3 5" key="2">
    <citation type="submission" date="2016-10" db="EMBL/GenBank/DDBJ databases">
        <authorList>
            <person name="Varghese N."/>
            <person name="Submissions S."/>
        </authorList>
    </citation>
    <scope>NUCLEOTIDE SEQUENCE [LARGE SCALE GENOMIC DNA]</scope>
    <source>
        <strain evidence="3 5">JB1</strain>
    </source>
</reference>
<keyword evidence="1" id="KW-1133">Transmembrane helix</keyword>
<dbReference type="GO" id="GO:0016020">
    <property type="term" value="C:membrane"/>
    <property type="evidence" value="ECO:0007669"/>
    <property type="project" value="InterPro"/>
</dbReference>
<comment type="caution">
    <text evidence="2">The sequence shown here is derived from an EMBL/GenBank/DDBJ whole genome shotgun (WGS) entry which is preliminary data.</text>
</comment>
<evidence type="ECO:0000313" key="2">
    <source>
        <dbReference type="EMBL" id="KFN87709.1"/>
    </source>
</evidence>